<feature type="domain" description="PLD phosphodiesterase" evidence="1">
    <location>
        <begin position="159"/>
        <end position="186"/>
    </location>
</feature>
<evidence type="ECO:0000313" key="3">
    <source>
        <dbReference type="Proteomes" id="UP000800092"/>
    </source>
</evidence>
<evidence type="ECO:0000313" key="2">
    <source>
        <dbReference type="EMBL" id="KAF2231757.1"/>
    </source>
</evidence>
<reference evidence="2" key="1">
    <citation type="journal article" date="2020" name="Stud. Mycol.">
        <title>101 Dothideomycetes genomes: a test case for predicting lifestyles and emergence of pathogens.</title>
        <authorList>
            <person name="Haridas S."/>
            <person name="Albert R."/>
            <person name="Binder M."/>
            <person name="Bloem J."/>
            <person name="Labutti K."/>
            <person name="Salamov A."/>
            <person name="Andreopoulos B."/>
            <person name="Baker S."/>
            <person name="Barry K."/>
            <person name="Bills G."/>
            <person name="Bluhm B."/>
            <person name="Cannon C."/>
            <person name="Castanera R."/>
            <person name="Culley D."/>
            <person name="Daum C."/>
            <person name="Ezra D."/>
            <person name="Gonzalez J."/>
            <person name="Henrissat B."/>
            <person name="Kuo A."/>
            <person name="Liang C."/>
            <person name="Lipzen A."/>
            <person name="Lutzoni F."/>
            <person name="Magnuson J."/>
            <person name="Mondo S."/>
            <person name="Nolan M."/>
            <person name="Ohm R."/>
            <person name="Pangilinan J."/>
            <person name="Park H.-J."/>
            <person name="Ramirez L."/>
            <person name="Alfaro M."/>
            <person name="Sun H."/>
            <person name="Tritt A."/>
            <person name="Yoshinaga Y."/>
            <person name="Zwiers L.-H."/>
            <person name="Turgeon B."/>
            <person name="Goodwin S."/>
            <person name="Spatafora J."/>
            <person name="Crous P."/>
            <person name="Grigoriev I."/>
        </authorList>
    </citation>
    <scope>NUCLEOTIDE SEQUENCE</scope>
    <source>
        <strain evidence="2">Tuck. ex Michener</strain>
    </source>
</reference>
<dbReference type="EMBL" id="ML991823">
    <property type="protein sequence ID" value="KAF2231757.1"/>
    <property type="molecule type" value="Genomic_DNA"/>
</dbReference>
<dbReference type="InterPro" id="IPR025202">
    <property type="entry name" value="PLD-like_dom"/>
</dbReference>
<dbReference type="PANTHER" id="PTHR21248">
    <property type="entry name" value="CARDIOLIPIN SYNTHASE"/>
    <property type="match status" value="1"/>
</dbReference>
<feature type="domain" description="PLD phosphodiesterase" evidence="1">
    <location>
        <begin position="418"/>
        <end position="440"/>
    </location>
</feature>
<dbReference type="CDD" id="cd00138">
    <property type="entry name" value="PLDc_SF"/>
    <property type="match status" value="1"/>
</dbReference>
<dbReference type="AlphaFoldDB" id="A0A6A6H1K3"/>
<name>A0A6A6H1K3_VIRVR</name>
<dbReference type="GO" id="GO:0030572">
    <property type="term" value="F:phosphatidyltransferase activity"/>
    <property type="evidence" value="ECO:0007669"/>
    <property type="project" value="UniProtKB-ARBA"/>
</dbReference>
<dbReference type="GO" id="GO:0032049">
    <property type="term" value="P:cardiolipin biosynthetic process"/>
    <property type="evidence" value="ECO:0007669"/>
    <property type="project" value="UniProtKB-ARBA"/>
</dbReference>
<dbReference type="PANTHER" id="PTHR21248:SF11">
    <property type="entry name" value="PLD PHOSPHODIESTERASE DOMAIN-CONTAINING PROTEIN"/>
    <property type="match status" value="1"/>
</dbReference>
<dbReference type="PROSITE" id="PS50035">
    <property type="entry name" value="PLD"/>
    <property type="match status" value="2"/>
</dbReference>
<sequence>MPSYGPSLIDEWIAQPQGSGITRGSDMHDHFDSSSLKTLSTVHALVLGTGDSIFKEILPSIGQAQYEVLFVTCFWAGSSSLSQVSSCLKNLSAAAIQRGSKIKVRICLSSLSLLQKLFHTSSPAGHVYPSSVWVQKFGLPPSEDLNGLDLEIKSIFIRPFSVMHPKFVIVDRRYLYLPSCNVSWENWFEGCLQISGPIVNHFLEFWRDFWASHSDKASDNFAVQSRNEMGDVPAAFNTKGFQPPSSQAYMSSITSKKFQINLSGIQSAFLLSSHRTNPQFRPFPWQSAARPPQTPLNVFLLHAFNNAKSSIYVQTPNVTSPPVLEALLAALGRGVDVHIITSERLMILEQLITAGTSTTRCLKQLKRQFITLLTERQKRLMDEEQGSNSHIGSLKIEYFIKRSSDNGLQLGPEPVQTHLKLTIVDEATVIFGSGNMDRASWYTSQELGVAYVSASLVQSIMSGLESCLMSRKKLDFCRTGELSES</sequence>
<dbReference type="Pfam" id="PF13091">
    <property type="entry name" value="PLDc_2"/>
    <property type="match status" value="1"/>
</dbReference>
<dbReference type="SMART" id="SM00155">
    <property type="entry name" value="PLDc"/>
    <property type="match status" value="2"/>
</dbReference>
<dbReference type="SUPFAM" id="SSF56024">
    <property type="entry name" value="Phospholipase D/nuclease"/>
    <property type="match status" value="2"/>
</dbReference>
<proteinExistence type="predicted"/>
<keyword evidence="3" id="KW-1185">Reference proteome</keyword>
<dbReference type="InterPro" id="IPR001736">
    <property type="entry name" value="PLipase_D/transphosphatidylase"/>
</dbReference>
<gene>
    <name evidence="2" type="ORF">EV356DRAFT_506594</name>
</gene>
<accession>A0A6A6H1K3</accession>
<dbReference type="OrthoDB" id="2958217at2759"/>
<organism evidence="2 3">
    <name type="scientific">Viridothelium virens</name>
    <name type="common">Speckled blister lichen</name>
    <name type="synonym">Trypethelium virens</name>
    <dbReference type="NCBI Taxonomy" id="1048519"/>
    <lineage>
        <taxon>Eukaryota</taxon>
        <taxon>Fungi</taxon>
        <taxon>Dikarya</taxon>
        <taxon>Ascomycota</taxon>
        <taxon>Pezizomycotina</taxon>
        <taxon>Dothideomycetes</taxon>
        <taxon>Dothideomycetes incertae sedis</taxon>
        <taxon>Trypetheliales</taxon>
        <taxon>Trypetheliaceae</taxon>
        <taxon>Viridothelium</taxon>
    </lineage>
</organism>
<dbReference type="Proteomes" id="UP000800092">
    <property type="component" value="Unassembled WGS sequence"/>
</dbReference>
<protein>
    <submittedName>
        <fullName evidence="2">Phospholipase D/nuclease</fullName>
    </submittedName>
</protein>
<evidence type="ECO:0000259" key="1">
    <source>
        <dbReference type="PROSITE" id="PS50035"/>
    </source>
</evidence>
<dbReference type="Gene3D" id="3.30.870.10">
    <property type="entry name" value="Endonuclease Chain A"/>
    <property type="match status" value="2"/>
</dbReference>